<dbReference type="PANTHER" id="PTHR43375:SF1">
    <property type="entry name" value="OROTIDINE 5'-PHOSPHATE DECARBOXYLASE"/>
    <property type="match status" value="1"/>
</dbReference>
<comment type="pathway">
    <text evidence="1 7">Pyrimidine metabolism; UMP biosynthesis via de novo pathway; UMP from orotate: step 2/2.</text>
</comment>
<dbReference type="InterPro" id="IPR011060">
    <property type="entry name" value="RibuloseP-bd_barrel"/>
</dbReference>
<dbReference type="PROSITE" id="PS00156">
    <property type="entry name" value="OMPDECASE"/>
    <property type="match status" value="1"/>
</dbReference>
<evidence type="ECO:0000256" key="1">
    <source>
        <dbReference type="ARBA" id="ARBA00004861"/>
    </source>
</evidence>
<proteinExistence type="inferred from homology"/>
<protein>
    <recommendedName>
        <fullName evidence="7">Orotidine 5'-phosphate decarboxylase</fullName>
        <ecNumber evidence="7">4.1.1.23</ecNumber>
    </recommendedName>
    <alternativeName>
        <fullName evidence="7">OMP decarboxylase</fullName>
        <shortName evidence="7">OMPDCase</shortName>
        <shortName evidence="7">OMPdecase</shortName>
    </alternativeName>
</protein>
<comment type="caution">
    <text evidence="9">The sequence shown here is derived from an EMBL/GenBank/DDBJ whole genome shotgun (WGS) entry which is preliminary data.</text>
</comment>
<evidence type="ECO:0000313" key="10">
    <source>
        <dbReference type="Proteomes" id="UP000280296"/>
    </source>
</evidence>
<dbReference type="HAMAP" id="MF_01215">
    <property type="entry name" value="OMPdecase_type2"/>
    <property type="match status" value="1"/>
</dbReference>
<dbReference type="GO" id="GO:0004590">
    <property type="term" value="F:orotidine-5'-phosphate decarboxylase activity"/>
    <property type="evidence" value="ECO:0007669"/>
    <property type="project" value="UniProtKB-UniRule"/>
</dbReference>
<reference evidence="9 10" key="2">
    <citation type="submission" date="2019-01" db="EMBL/GenBank/DDBJ databases">
        <title>Tautonia sociabilis, a novel thermotolerant planctomycete of Isosphaeraceae family, isolated from a 4000 m deep subterranean habitat.</title>
        <authorList>
            <person name="Kovaleva O.L."/>
            <person name="Elcheninov A.G."/>
            <person name="Van Heerden E."/>
            <person name="Toshchakov S.V."/>
            <person name="Novikov A."/>
            <person name="Bonch-Osmolovskaya E.A."/>
            <person name="Kublanov I.V."/>
        </authorList>
    </citation>
    <scope>NUCLEOTIDE SEQUENCE [LARGE SCALE GENOMIC DNA]</scope>
    <source>
        <strain evidence="9 10">GM2012</strain>
    </source>
</reference>
<dbReference type="SUPFAM" id="SSF51366">
    <property type="entry name" value="Ribulose-phoshate binding barrel"/>
    <property type="match status" value="1"/>
</dbReference>
<dbReference type="UniPathway" id="UPA00070">
    <property type="reaction ID" value="UER00120"/>
</dbReference>
<dbReference type="EC" id="4.1.1.23" evidence="7"/>
<dbReference type="InterPro" id="IPR018089">
    <property type="entry name" value="OMPdecase_AS"/>
</dbReference>
<keyword evidence="3 7" id="KW-0210">Decarboxylase</keyword>
<dbReference type="GO" id="GO:0006207">
    <property type="term" value="P:'de novo' pyrimidine nucleobase biosynthetic process"/>
    <property type="evidence" value="ECO:0007669"/>
    <property type="project" value="InterPro"/>
</dbReference>
<evidence type="ECO:0000256" key="7">
    <source>
        <dbReference type="HAMAP-Rule" id="MF_01215"/>
    </source>
</evidence>
<dbReference type="SMART" id="SM00934">
    <property type="entry name" value="OMPdecase"/>
    <property type="match status" value="1"/>
</dbReference>
<evidence type="ECO:0000256" key="4">
    <source>
        <dbReference type="ARBA" id="ARBA00022975"/>
    </source>
</evidence>
<keyword evidence="4 7" id="KW-0665">Pyrimidine biosynthesis</keyword>
<evidence type="ECO:0000256" key="3">
    <source>
        <dbReference type="ARBA" id="ARBA00022793"/>
    </source>
</evidence>
<sequence>MQPNPWLYSREFPGPVNAACQESEGIVTNAADRLISRIRARGNAVVVGIDPRPAQLPAEIRDRFAKDRAGIAGAIRAFGSELIDVVAGLVPAVKFQSAFFEEFGPEGVLALHENAAEAKRRGLFVIIDGKRNDIGSTAEAYARGYLGQPPGNESEGPAWEADALTINPYLGSDGIVPFAKVAAERGRGLFVLVRTSNPSAGDFQDLIAEGKPVYRHVADRLVEWAEPLRGESGYSALGAVVGATYPQQLAELRAAMPGVIFLIPGYGAQGGTAADVAAGCNADGLGAVVNCSRGILFAFERPDLRERFGNDWRGAVAAAVGEMVEDLAAHTPMGKLRA</sequence>
<dbReference type="Gene3D" id="3.20.20.70">
    <property type="entry name" value="Aldolase class I"/>
    <property type="match status" value="1"/>
</dbReference>
<evidence type="ECO:0000256" key="6">
    <source>
        <dbReference type="ARBA" id="ARBA00049157"/>
    </source>
</evidence>
<dbReference type="PANTHER" id="PTHR43375">
    <property type="entry name" value="OROTIDINE 5'-PHOSPHATE DECARBOXYLASE"/>
    <property type="match status" value="1"/>
</dbReference>
<dbReference type="AlphaFoldDB" id="A0A432MG30"/>
<name>A0A432MG30_9BACT</name>
<dbReference type="CDD" id="cd04725">
    <property type="entry name" value="OMP_decarboxylase_like"/>
    <property type="match status" value="1"/>
</dbReference>
<dbReference type="Proteomes" id="UP000280296">
    <property type="component" value="Unassembled WGS sequence"/>
</dbReference>
<dbReference type="GO" id="GO:0044205">
    <property type="term" value="P:'de novo' UMP biosynthetic process"/>
    <property type="evidence" value="ECO:0007669"/>
    <property type="project" value="UniProtKB-UniRule"/>
</dbReference>
<keyword evidence="10" id="KW-1185">Reference proteome</keyword>
<dbReference type="Pfam" id="PF00215">
    <property type="entry name" value="OMPdecase"/>
    <property type="match status" value="1"/>
</dbReference>
<evidence type="ECO:0000256" key="2">
    <source>
        <dbReference type="ARBA" id="ARBA00008847"/>
    </source>
</evidence>
<dbReference type="InterPro" id="IPR011995">
    <property type="entry name" value="OMPdecase_type-2"/>
</dbReference>
<dbReference type="NCBIfam" id="TIGR02127">
    <property type="entry name" value="pyrF_sub2"/>
    <property type="match status" value="1"/>
</dbReference>
<evidence type="ECO:0000256" key="5">
    <source>
        <dbReference type="ARBA" id="ARBA00023239"/>
    </source>
</evidence>
<dbReference type="OrthoDB" id="9808470at2"/>
<feature type="active site" description="Proton donor" evidence="7">
    <location>
        <position position="130"/>
    </location>
</feature>
<feature type="domain" description="Orotidine 5'-phosphate decarboxylase" evidence="8">
    <location>
        <begin position="44"/>
        <end position="308"/>
    </location>
</feature>
<reference evidence="9 10" key="1">
    <citation type="submission" date="2018-12" db="EMBL/GenBank/DDBJ databases">
        <authorList>
            <person name="Toschakov S.V."/>
        </authorList>
    </citation>
    <scope>NUCLEOTIDE SEQUENCE [LARGE SCALE GENOMIC DNA]</scope>
    <source>
        <strain evidence="9 10">GM2012</strain>
    </source>
</reference>
<evidence type="ECO:0000313" key="9">
    <source>
        <dbReference type="EMBL" id="RUL85371.1"/>
    </source>
</evidence>
<dbReference type="EMBL" id="RYZH01000040">
    <property type="protein sequence ID" value="RUL85371.1"/>
    <property type="molecule type" value="Genomic_DNA"/>
</dbReference>
<dbReference type="InterPro" id="IPR001754">
    <property type="entry name" value="OMPdeCOase_dom"/>
</dbReference>
<comment type="similarity">
    <text evidence="2 7">Belongs to the OMP decarboxylase family. Type 2 subfamily.</text>
</comment>
<dbReference type="InterPro" id="IPR013785">
    <property type="entry name" value="Aldolase_TIM"/>
</dbReference>
<evidence type="ECO:0000259" key="8">
    <source>
        <dbReference type="SMART" id="SM00934"/>
    </source>
</evidence>
<comment type="catalytic activity">
    <reaction evidence="6 7">
        <text>orotidine 5'-phosphate + H(+) = UMP + CO2</text>
        <dbReference type="Rhea" id="RHEA:11596"/>
        <dbReference type="ChEBI" id="CHEBI:15378"/>
        <dbReference type="ChEBI" id="CHEBI:16526"/>
        <dbReference type="ChEBI" id="CHEBI:57538"/>
        <dbReference type="ChEBI" id="CHEBI:57865"/>
        <dbReference type="EC" id="4.1.1.23"/>
    </reaction>
</comment>
<organism evidence="9 10">
    <name type="scientific">Tautonia sociabilis</name>
    <dbReference type="NCBI Taxonomy" id="2080755"/>
    <lineage>
        <taxon>Bacteria</taxon>
        <taxon>Pseudomonadati</taxon>
        <taxon>Planctomycetota</taxon>
        <taxon>Planctomycetia</taxon>
        <taxon>Isosphaerales</taxon>
        <taxon>Isosphaeraceae</taxon>
        <taxon>Tautonia</taxon>
    </lineage>
</organism>
<gene>
    <name evidence="7 9" type="primary">pyrF</name>
    <name evidence="9" type="ORF">TsocGM_18515</name>
</gene>
<accession>A0A432MG30</accession>
<keyword evidence="5 7" id="KW-0456">Lyase</keyword>